<evidence type="ECO:0000256" key="2">
    <source>
        <dbReference type="ARBA" id="ARBA00022723"/>
    </source>
</evidence>
<dbReference type="PANTHER" id="PTHR37326:SF2">
    <property type="entry name" value="SUCCINYLGLUTAMATE DESUCCINYLASE_ASPARTOACYLASE FAMILY PROTEIN"/>
    <property type="match status" value="1"/>
</dbReference>
<keyword evidence="3" id="KW-0378">Hydrolase</keyword>
<name>A0A346XXL0_9ACTN</name>
<organism evidence="6 7">
    <name type="scientific">Euzebya pacifica</name>
    <dbReference type="NCBI Taxonomy" id="1608957"/>
    <lineage>
        <taxon>Bacteria</taxon>
        <taxon>Bacillati</taxon>
        <taxon>Actinomycetota</taxon>
        <taxon>Nitriliruptoria</taxon>
        <taxon>Euzebyales</taxon>
    </lineage>
</organism>
<evidence type="ECO:0000256" key="4">
    <source>
        <dbReference type="ARBA" id="ARBA00022833"/>
    </source>
</evidence>
<dbReference type="PIRSF" id="PIRSF039012">
    <property type="entry name" value="ASP"/>
    <property type="match status" value="1"/>
</dbReference>
<protein>
    <submittedName>
        <fullName evidence="6">Putative deacylase</fullName>
    </submittedName>
</protein>
<dbReference type="Gene3D" id="3.40.630.10">
    <property type="entry name" value="Zn peptidases"/>
    <property type="match status" value="1"/>
</dbReference>
<keyword evidence="7" id="KW-1185">Reference proteome</keyword>
<keyword evidence="2" id="KW-0479">Metal-binding</keyword>
<dbReference type="InterPro" id="IPR055438">
    <property type="entry name" value="AstE_AspA_cat"/>
</dbReference>
<dbReference type="GO" id="GO:0046872">
    <property type="term" value="F:metal ion binding"/>
    <property type="evidence" value="ECO:0007669"/>
    <property type="project" value="UniProtKB-KW"/>
</dbReference>
<dbReference type="InterPro" id="IPR053138">
    <property type="entry name" value="N-alpha-Ac-DABA_deacetylase"/>
</dbReference>
<evidence type="ECO:0000313" key="6">
    <source>
        <dbReference type="EMBL" id="AXV06957.1"/>
    </source>
</evidence>
<feature type="domain" description="Succinylglutamate desuccinylase/Aspartoacylase catalytic" evidence="5">
    <location>
        <begin position="50"/>
        <end position="230"/>
    </location>
</feature>
<evidence type="ECO:0000256" key="1">
    <source>
        <dbReference type="ARBA" id="ARBA00001947"/>
    </source>
</evidence>
<dbReference type="AlphaFoldDB" id="A0A346XXL0"/>
<reference evidence="6 7" key="1">
    <citation type="submission" date="2018-09" db="EMBL/GenBank/DDBJ databases">
        <title>Complete genome sequence of Euzebya sp. DY32-46 isolated from seawater of Pacific Ocean.</title>
        <authorList>
            <person name="Xu L."/>
            <person name="Wu Y.-H."/>
            <person name="Xu X.-W."/>
        </authorList>
    </citation>
    <scope>NUCLEOTIDE SEQUENCE [LARGE SCALE GENOMIC DNA]</scope>
    <source>
        <strain evidence="6 7">DY32-46</strain>
    </source>
</reference>
<dbReference type="Pfam" id="PF24827">
    <property type="entry name" value="AstE_AspA_cat"/>
    <property type="match status" value="1"/>
</dbReference>
<dbReference type="PANTHER" id="PTHR37326">
    <property type="entry name" value="BLL3975 PROTEIN"/>
    <property type="match status" value="1"/>
</dbReference>
<comment type="cofactor">
    <cofactor evidence="1">
        <name>Zn(2+)</name>
        <dbReference type="ChEBI" id="CHEBI:29105"/>
    </cofactor>
</comment>
<sequence length="336" mass="35788">MTTLSDGEAVRIGGADVPPGARVDIRLSVSESYTGDRLSIPITVINGEHPGPRMFVTAAVHGDELNGIGVVRELMTTLEPNEINGVLILVPVVNVLGLPLHSRYLPDRRDLNRAFPGSTEGSMASRLANTITTQVLDVCDVGVDLHTAASGRANLPQIRANFDIPKSLEYARAFAPPILVDAPHRVGSLRWAGAERDVPVLTYEAGEALRFEESAIGIGVAGVRRLMAHLGMLTEDEADSDGTPLEADETHWVRADRGGIMNLEVGLGDSVSVGQPLWTVSSPFGRDRKPMESPWEGVVIGASTIPLCNPGDAVVHIAVPGGEGEFDEDVDVESFL</sequence>
<dbReference type="CDD" id="cd06251">
    <property type="entry name" value="M14_ASTE_ASPA-like"/>
    <property type="match status" value="1"/>
</dbReference>
<dbReference type="RefSeq" id="WP_216826557.1">
    <property type="nucleotide sequence ID" value="NZ_CP031165.1"/>
</dbReference>
<dbReference type="InterPro" id="IPR043795">
    <property type="entry name" value="N-alpha-Ac-DABA-like"/>
</dbReference>
<gene>
    <name evidence="6" type="ORF">DVS28_a2275</name>
</gene>
<dbReference type="GO" id="GO:0016788">
    <property type="term" value="F:hydrolase activity, acting on ester bonds"/>
    <property type="evidence" value="ECO:0007669"/>
    <property type="project" value="InterPro"/>
</dbReference>
<dbReference type="EMBL" id="CP031165">
    <property type="protein sequence ID" value="AXV06957.1"/>
    <property type="molecule type" value="Genomic_DNA"/>
</dbReference>
<evidence type="ECO:0000256" key="3">
    <source>
        <dbReference type="ARBA" id="ARBA00022801"/>
    </source>
</evidence>
<keyword evidence="4" id="KW-0862">Zinc</keyword>
<dbReference type="KEGG" id="euz:DVS28_a2275"/>
<evidence type="ECO:0000313" key="7">
    <source>
        <dbReference type="Proteomes" id="UP000264006"/>
    </source>
</evidence>
<dbReference type="SUPFAM" id="SSF53187">
    <property type="entry name" value="Zn-dependent exopeptidases"/>
    <property type="match status" value="1"/>
</dbReference>
<dbReference type="GO" id="GO:0016811">
    <property type="term" value="F:hydrolase activity, acting on carbon-nitrogen (but not peptide) bonds, in linear amides"/>
    <property type="evidence" value="ECO:0007669"/>
    <property type="project" value="InterPro"/>
</dbReference>
<proteinExistence type="predicted"/>
<dbReference type="Proteomes" id="UP000264006">
    <property type="component" value="Chromosome"/>
</dbReference>
<accession>A0A346XXL0</accession>
<evidence type="ECO:0000259" key="5">
    <source>
        <dbReference type="Pfam" id="PF24827"/>
    </source>
</evidence>